<dbReference type="Pfam" id="PF00078">
    <property type="entry name" value="RVT_1"/>
    <property type="match status" value="1"/>
</dbReference>
<name>A0AAD9V5B6_ACRCE</name>
<dbReference type="InterPro" id="IPR000477">
    <property type="entry name" value="RT_dom"/>
</dbReference>
<dbReference type="SUPFAM" id="SSF56672">
    <property type="entry name" value="DNA/RNA polymerases"/>
    <property type="match status" value="1"/>
</dbReference>
<evidence type="ECO:0000313" key="2">
    <source>
        <dbReference type="EMBL" id="KAK2561828.1"/>
    </source>
</evidence>
<dbReference type="InterPro" id="IPR036691">
    <property type="entry name" value="Endo/exonu/phosph_ase_sf"/>
</dbReference>
<gene>
    <name evidence="2" type="ORF">P5673_015215</name>
</gene>
<reference evidence="2" key="2">
    <citation type="journal article" date="2023" name="Science">
        <title>Genomic signatures of disease resistance in endangered staghorn corals.</title>
        <authorList>
            <person name="Vollmer S.V."/>
            <person name="Selwyn J.D."/>
            <person name="Despard B.A."/>
            <person name="Roesel C.L."/>
        </authorList>
    </citation>
    <scope>NUCLEOTIDE SEQUENCE</scope>
    <source>
        <strain evidence="2">K2</strain>
    </source>
</reference>
<organism evidence="2 3">
    <name type="scientific">Acropora cervicornis</name>
    <name type="common">Staghorn coral</name>
    <dbReference type="NCBI Taxonomy" id="6130"/>
    <lineage>
        <taxon>Eukaryota</taxon>
        <taxon>Metazoa</taxon>
        <taxon>Cnidaria</taxon>
        <taxon>Anthozoa</taxon>
        <taxon>Hexacorallia</taxon>
        <taxon>Scleractinia</taxon>
        <taxon>Astrocoeniina</taxon>
        <taxon>Acroporidae</taxon>
        <taxon>Acropora</taxon>
    </lineage>
</organism>
<dbReference type="InterPro" id="IPR043502">
    <property type="entry name" value="DNA/RNA_pol_sf"/>
</dbReference>
<dbReference type="SUPFAM" id="SSF56219">
    <property type="entry name" value="DNase I-like"/>
    <property type="match status" value="1"/>
</dbReference>
<comment type="caution">
    <text evidence="2">The sequence shown here is derived from an EMBL/GenBank/DDBJ whole genome shotgun (WGS) entry which is preliminary data.</text>
</comment>
<sequence length="630" mass="72388">MTCFSDSFDYEFVQWKRDTSGRVVSVAIKVNNYCINIVSIYAPTNLTKRKVFFGNLHEFFLPSDAIVIAGDFNCYEYQTDKTGGNLSCAKYLANFQSTFHLNDAWHRLNPRSRQCTWFNSDFSIDSRLDKIFVCQSLFSFVSKCEIKPFCLSDHDIVYLTLRLDDLCPRGPGLWKFNNSLLQDTNFTEYISNRMNALIEGIEHFPSVKLWWDFFKNSLKAEIISFSRTKRKNLSHERVVLTNEIIKLKALLVTGDFSVSSAIRDLENKLKEVVLKELSGVAIRSKARWLEEGEKPFRYFFKLERERIQRNSIFSVLDSNDAEVFSHAEIEQEIVQFYSNLFSSESIDTFCKQTCLASIENHLDFSQQQSCEGFLSLQELSDAVKTLNLAKSPGSDGFSVEFYLHFWEILGPLLLRVANQCFRDGNLCDSMKGSVTRLIYKKRGDIKNLKNWRPISLLNLDYKIISKVLTSRLAKVLESIVNPDQTCSVPGRSIFSNVTLLRDITDYIQETDECAILVSLDQEKAFDRVDRTFLLQLLEIYGFGPDFCRWITTLYDDAFMRIIINDCLSSKVCLQRGVRQGDPLSPLLYVICVEVLASLIRRSPEIEGFLLPGASGLQARACLTRMMFLPC</sequence>
<protein>
    <submittedName>
        <fullName evidence="2">Transposon TX1 uncharacterized 149 kDa protein</fullName>
    </submittedName>
</protein>
<dbReference type="PANTHER" id="PTHR19446">
    <property type="entry name" value="REVERSE TRANSCRIPTASES"/>
    <property type="match status" value="1"/>
</dbReference>
<feature type="domain" description="Reverse transcriptase" evidence="1">
    <location>
        <begin position="419"/>
        <end position="630"/>
    </location>
</feature>
<reference evidence="2" key="1">
    <citation type="journal article" date="2023" name="G3 (Bethesda)">
        <title>Whole genome assembly and annotation of the endangered Caribbean coral Acropora cervicornis.</title>
        <authorList>
            <person name="Selwyn J.D."/>
            <person name="Vollmer S.V."/>
        </authorList>
    </citation>
    <scope>NUCLEOTIDE SEQUENCE</scope>
    <source>
        <strain evidence="2">K2</strain>
    </source>
</reference>
<dbReference type="EMBL" id="JARQWQ010000031">
    <property type="protein sequence ID" value="KAK2561828.1"/>
    <property type="molecule type" value="Genomic_DNA"/>
</dbReference>
<accession>A0AAD9V5B6</accession>
<dbReference type="CDD" id="cd01650">
    <property type="entry name" value="RT_nLTR_like"/>
    <property type="match status" value="1"/>
</dbReference>
<proteinExistence type="predicted"/>
<evidence type="ECO:0000259" key="1">
    <source>
        <dbReference type="PROSITE" id="PS50878"/>
    </source>
</evidence>
<dbReference type="Proteomes" id="UP001249851">
    <property type="component" value="Unassembled WGS sequence"/>
</dbReference>
<dbReference type="PROSITE" id="PS50878">
    <property type="entry name" value="RT_POL"/>
    <property type="match status" value="1"/>
</dbReference>
<keyword evidence="3" id="KW-1185">Reference proteome</keyword>
<evidence type="ECO:0000313" key="3">
    <source>
        <dbReference type="Proteomes" id="UP001249851"/>
    </source>
</evidence>
<dbReference type="Gene3D" id="3.60.10.10">
    <property type="entry name" value="Endonuclease/exonuclease/phosphatase"/>
    <property type="match status" value="1"/>
</dbReference>
<dbReference type="AlphaFoldDB" id="A0AAD9V5B6"/>